<evidence type="ECO:0000313" key="1">
    <source>
        <dbReference type="EMBL" id="JAE15778.1"/>
    </source>
</evidence>
<name>A0A0A9G530_ARUDO</name>
<dbReference type="EMBL" id="GBRH01182118">
    <property type="protein sequence ID" value="JAE15778.1"/>
    <property type="molecule type" value="Transcribed_RNA"/>
</dbReference>
<organism evidence="1">
    <name type="scientific">Arundo donax</name>
    <name type="common">Giant reed</name>
    <name type="synonym">Donax arundinaceus</name>
    <dbReference type="NCBI Taxonomy" id="35708"/>
    <lineage>
        <taxon>Eukaryota</taxon>
        <taxon>Viridiplantae</taxon>
        <taxon>Streptophyta</taxon>
        <taxon>Embryophyta</taxon>
        <taxon>Tracheophyta</taxon>
        <taxon>Spermatophyta</taxon>
        <taxon>Magnoliopsida</taxon>
        <taxon>Liliopsida</taxon>
        <taxon>Poales</taxon>
        <taxon>Poaceae</taxon>
        <taxon>PACMAD clade</taxon>
        <taxon>Arundinoideae</taxon>
        <taxon>Arundineae</taxon>
        <taxon>Arundo</taxon>
    </lineage>
</organism>
<accession>A0A0A9G530</accession>
<reference evidence="1" key="1">
    <citation type="submission" date="2014-09" db="EMBL/GenBank/DDBJ databases">
        <authorList>
            <person name="Magalhaes I.L.F."/>
            <person name="Oliveira U."/>
            <person name="Santos F.R."/>
            <person name="Vidigal T.H.D.A."/>
            <person name="Brescovit A.D."/>
            <person name="Santos A.J."/>
        </authorList>
    </citation>
    <scope>NUCLEOTIDE SEQUENCE</scope>
    <source>
        <tissue evidence="1">Shoot tissue taken approximately 20 cm above the soil surface</tissue>
    </source>
</reference>
<dbReference type="AlphaFoldDB" id="A0A0A9G530"/>
<reference evidence="1" key="2">
    <citation type="journal article" date="2015" name="Data Brief">
        <title>Shoot transcriptome of the giant reed, Arundo donax.</title>
        <authorList>
            <person name="Barrero R.A."/>
            <person name="Guerrero F.D."/>
            <person name="Moolhuijzen P."/>
            <person name="Goolsby J.A."/>
            <person name="Tidwell J."/>
            <person name="Bellgard S.E."/>
            <person name="Bellgard M.I."/>
        </authorList>
    </citation>
    <scope>NUCLEOTIDE SEQUENCE</scope>
    <source>
        <tissue evidence="1">Shoot tissue taken approximately 20 cm above the soil surface</tissue>
    </source>
</reference>
<proteinExistence type="predicted"/>
<protein>
    <submittedName>
        <fullName evidence="1">Uncharacterized protein</fullName>
    </submittedName>
</protein>
<sequence>MYFTSFFNGCTCNELTYLITHQCQNCELSNFQV</sequence>